<evidence type="ECO:0000259" key="5">
    <source>
        <dbReference type="Pfam" id="PF03241"/>
    </source>
</evidence>
<dbReference type="InterPro" id="IPR036250">
    <property type="entry name" value="AcylCo_DH-like_C"/>
</dbReference>
<evidence type="ECO:0000313" key="7">
    <source>
        <dbReference type="EMBL" id="WHY89137.1"/>
    </source>
</evidence>
<feature type="binding site" evidence="4">
    <location>
        <begin position="155"/>
        <end position="158"/>
    </location>
    <ligand>
        <name>FAD</name>
        <dbReference type="ChEBI" id="CHEBI:57692"/>
    </ligand>
</feature>
<dbReference type="KEGG" id="nnv:QNH39_24840"/>
<dbReference type="InterPro" id="IPR024719">
    <property type="entry name" value="HpaB/PvcC/4-BUDH_C"/>
</dbReference>
<dbReference type="SUPFAM" id="SSF56645">
    <property type="entry name" value="Acyl-CoA dehydrogenase NM domain-like"/>
    <property type="match status" value="1"/>
</dbReference>
<dbReference type="Gene3D" id="1.10.3140.10">
    <property type="entry name" value="4-hydroxybutyryl-coa dehydratase, domain 1"/>
    <property type="match status" value="1"/>
</dbReference>
<feature type="domain" description="HpaB/PvcC/4-BUDH C-terminal" evidence="5">
    <location>
        <begin position="280"/>
        <end position="480"/>
    </location>
</feature>
<reference evidence="7" key="1">
    <citation type="submission" date="2023-05" db="EMBL/GenBank/DDBJ databases">
        <title>Comparative genomics of Bacillaceae isolates and their secondary metabolite potential.</title>
        <authorList>
            <person name="Song L."/>
            <person name="Nielsen L.J."/>
            <person name="Mohite O."/>
            <person name="Xu X."/>
            <person name="Weber T."/>
            <person name="Kovacs A.T."/>
        </authorList>
    </citation>
    <scope>NUCLEOTIDE SEQUENCE</scope>
    <source>
        <strain evidence="7">XLM17</strain>
    </source>
</reference>
<feature type="domain" description="HpaB/PvcC/4-BUDH N-terminal" evidence="6">
    <location>
        <begin position="5"/>
        <end position="273"/>
    </location>
</feature>
<dbReference type="Pfam" id="PF03241">
    <property type="entry name" value="HpaB"/>
    <property type="match status" value="1"/>
</dbReference>
<dbReference type="AlphaFoldDB" id="A0AA95MRX7"/>
<evidence type="ECO:0000256" key="2">
    <source>
        <dbReference type="ARBA" id="ARBA00022827"/>
    </source>
</evidence>
<proteinExistence type="predicted"/>
<dbReference type="SUPFAM" id="SSF47203">
    <property type="entry name" value="Acyl-CoA dehydrogenase C-terminal domain-like"/>
    <property type="match status" value="1"/>
</dbReference>
<evidence type="ECO:0000259" key="6">
    <source>
        <dbReference type="Pfam" id="PF11794"/>
    </source>
</evidence>
<dbReference type="PANTHER" id="PTHR36117:SF3">
    <property type="entry name" value="4-HYDROXYPHENYLACETATE 3-MONOOXYGENASE-RELATED"/>
    <property type="match status" value="1"/>
</dbReference>
<sequence>MGIRTGEQYINAVKSRKPEVWLEGRKVENVLDEPVLKQAVIEIAKLYDLQHDPEYKEQITHICEETGERVNNAFLEPRSYEDLIKRRKAFEAYAKATFGLMGRSPDFLNVVLTSLYSNAHFLEKYNPQWGENIRDYYKYIRDNDLFLTHAIVNPQNDRRKSSHEQKDMFTHLGVVEETVEGLIVRGAKFLATLAPVTDEVIIYTFPGFQPGDERYAISFALPIDTPGLRIICRESMQDGKRPLFDHPLASRFEEIDALLVFKDVLIPWDRVFLYNNVEAANLLYPKTGIAQQPSHQSAVRGLVKLQFAAEVAARLADSIGVDAYLHVQEKLGELFQSVETIRALLHAAEYEYETTPEGEVMPNGVALETIRGHMPNMYPRAIEVMQILGAGGLLLSPTGADFESEELREDLDRYYVGREGISGVERVSIFKLAWDLCGEAFGQRLLQYERYYTGDPIRKKAIFYNNIKRNGKFDMVDEALKVGQSKELSNK</sequence>
<keyword evidence="8" id="KW-1185">Reference proteome</keyword>
<dbReference type="Gene3D" id="2.40.110.10">
    <property type="entry name" value="Butyryl-CoA Dehydrogenase, subunit A, domain 2"/>
    <property type="match status" value="1"/>
</dbReference>
<dbReference type="Proteomes" id="UP001178288">
    <property type="component" value="Chromosome"/>
</dbReference>
<protein>
    <submittedName>
        <fullName evidence="7">4-hydroxyphenylacetate 3-hydroxylase N-terminal domain-containing protein</fullName>
    </submittedName>
</protein>
<feature type="binding site" evidence="4">
    <location>
        <begin position="455"/>
        <end position="458"/>
    </location>
    <ligand>
        <name>FAD</name>
        <dbReference type="ChEBI" id="CHEBI:57692"/>
    </ligand>
</feature>
<keyword evidence="3" id="KW-0560">Oxidoreductase</keyword>
<dbReference type="InterPro" id="IPR024674">
    <property type="entry name" value="HpaB/PvcC/4-BUDH_N"/>
</dbReference>
<keyword evidence="1" id="KW-0285">Flavoprotein</keyword>
<name>A0AA95MRX7_9BACI</name>
<evidence type="ECO:0000256" key="3">
    <source>
        <dbReference type="ARBA" id="ARBA00023002"/>
    </source>
</evidence>
<keyword evidence="2 4" id="KW-0274">FAD</keyword>
<feature type="binding site" evidence="4">
    <location>
        <position position="192"/>
    </location>
    <ligand>
        <name>FAD</name>
        <dbReference type="ChEBI" id="CHEBI:57692"/>
    </ligand>
</feature>
<evidence type="ECO:0000256" key="4">
    <source>
        <dbReference type="PIRSR" id="PIRSR000331-2"/>
    </source>
</evidence>
<dbReference type="PANTHER" id="PTHR36117">
    <property type="entry name" value="4-HYDROXYPHENYLACETATE 3-MONOOXYGENASE-RELATED"/>
    <property type="match status" value="1"/>
</dbReference>
<dbReference type="InterPro" id="IPR046373">
    <property type="entry name" value="Acyl-CoA_Oxase/DH_mid-dom_sf"/>
</dbReference>
<dbReference type="Gene3D" id="1.20.140.10">
    <property type="entry name" value="Butyryl-CoA Dehydrogenase, subunit A, domain 3"/>
    <property type="match status" value="1"/>
</dbReference>
<dbReference type="PIRSF" id="PIRSF000331">
    <property type="entry name" value="HpaA_HpaB"/>
    <property type="match status" value="1"/>
</dbReference>
<dbReference type="EMBL" id="CP126114">
    <property type="protein sequence ID" value="WHY89137.1"/>
    <property type="molecule type" value="Genomic_DNA"/>
</dbReference>
<evidence type="ECO:0000256" key="1">
    <source>
        <dbReference type="ARBA" id="ARBA00022630"/>
    </source>
</evidence>
<feature type="binding site" evidence="4">
    <location>
        <begin position="149"/>
        <end position="151"/>
    </location>
    <ligand>
        <name>FAD</name>
        <dbReference type="ChEBI" id="CHEBI:57692"/>
    </ligand>
</feature>
<dbReference type="InterPro" id="IPR004925">
    <property type="entry name" value="HpaB/PvcC/4-BUDH"/>
</dbReference>
<dbReference type="InterPro" id="IPR009100">
    <property type="entry name" value="AcylCoA_DH/oxidase_NM_dom_sf"/>
</dbReference>
<dbReference type="RefSeq" id="WP_066097038.1">
    <property type="nucleotide sequence ID" value="NZ_CP126114.1"/>
</dbReference>
<gene>
    <name evidence="7" type="ORF">QNH39_24840</name>
</gene>
<dbReference type="Pfam" id="PF11794">
    <property type="entry name" value="HpaB_N"/>
    <property type="match status" value="1"/>
</dbReference>
<organism evidence="7 8">
    <name type="scientific">Neobacillus novalis</name>
    <dbReference type="NCBI Taxonomy" id="220687"/>
    <lineage>
        <taxon>Bacteria</taxon>
        <taxon>Bacillati</taxon>
        <taxon>Bacillota</taxon>
        <taxon>Bacilli</taxon>
        <taxon>Bacillales</taxon>
        <taxon>Bacillaceae</taxon>
        <taxon>Neobacillus</taxon>
    </lineage>
</organism>
<evidence type="ECO:0000313" key="8">
    <source>
        <dbReference type="Proteomes" id="UP001178288"/>
    </source>
</evidence>
<dbReference type="GO" id="GO:0016627">
    <property type="term" value="F:oxidoreductase activity, acting on the CH-CH group of donors"/>
    <property type="evidence" value="ECO:0007669"/>
    <property type="project" value="InterPro"/>
</dbReference>
<accession>A0AA95MRX7</accession>